<feature type="compositionally biased region" description="Polar residues" evidence="1">
    <location>
        <begin position="190"/>
        <end position="201"/>
    </location>
</feature>
<name>A0AAD7G599_MYCRO</name>
<protein>
    <submittedName>
        <fullName evidence="3">Uncharacterized protein</fullName>
    </submittedName>
</protein>
<evidence type="ECO:0000313" key="4">
    <source>
        <dbReference type="Proteomes" id="UP001221757"/>
    </source>
</evidence>
<feature type="compositionally biased region" description="Low complexity" evidence="1">
    <location>
        <begin position="202"/>
        <end position="218"/>
    </location>
</feature>
<feature type="region of interest" description="Disordered" evidence="1">
    <location>
        <begin position="189"/>
        <end position="319"/>
    </location>
</feature>
<organism evidence="3 4">
    <name type="scientific">Mycena rosella</name>
    <name type="common">Pink bonnet</name>
    <name type="synonym">Agaricus rosellus</name>
    <dbReference type="NCBI Taxonomy" id="1033263"/>
    <lineage>
        <taxon>Eukaryota</taxon>
        <taxon>Fungi</taxon>
        <taxon>Dikarya</taxon>
        <taxon>Basidiomycota</taxon>
        <taxon>Agaricomycotina</taxon>
        <taxon>Agaricomycetes</taxon>
        <taxon>Agaricomycetidae</taxon>
        <taxon>Agaricales</taxon>
        <taxon>Marasmiineae</taxon>
        <taxon>Mycenaceae</taxon>
        <taxon>Mycena</taxon>
    </lineage>
</organism>
<feature type="compositionally biased region" description="Polar residues" evidence="1">
    <location>
        <begin position="234"/>
        <end position="247"/>
    </location>
</feature>
<dbReference type="Proteomes" id="UP001221757">
    <property type="component" value="Unassembled WGS sequence"/>
</dbReference>
<accession>A0AAD7G599</accession>
<sequence>MSAVTQSPAPEDPKPKQQQRNYAITCAGIVVVLQTLVPGSLFILSAGRERKCVEIRIDPANVGKGLQSMDVKATIRTMAVDGLPERQEEAAVTVEELEDSEFEASQTQDGLASDSLDADGIQGAAVDATNEANSDDALVAPGDEAAVVQYYKPLTLARSPAFRLSASADGGPVINLVTGEPWVVPRPAPVNNTAPVNDTPQSMLPSAPLMPPSASSSSHRTRDPRRSAPRSKPVGSTKNNRPPQSEVQGGADPVAGPSRNTTAGSSMLPPPVVPKSSRKKRGAAEMAEEDESGPSEGSPPKRAKAVPALSTRKTRSAKN</sequence>
<evidence type="ECO:0000313" key="3">
    <source>
        <dbReference type="EMBL" id="KAJ7667413.1"/>
    </source>
</evidence>
<feature type="transmembrane region" description="Helical" evidence="2">
    <location>
        <begin position="22"/>
        <end position="46"/>
    </location>
</feature>
<dbReference type="AlphaFoldDB" id="A0AAD7G599"/>
<comment type="caution">
    <text evidence="3">The sequence shown here is derived from an EMBL/GenBank/DDBJ whole genome shotgun (WGS) entry which is preliminary data.</text>
</comment>
<dbReference type="EMBL" id="JARKIE010000200">
    <property type="protein sequence ID" value="KAJ7667413.1"/>
    <property type="molecule type" value="Genomic_DNA"/>
</dbReference>
<gene>
    <name evidence="3" type="ORF">B0H17DRAFT_1210214</name>
</gene>
<keyword evidence="4" id="KW-1185">Reference proteome</keyword>
<reference evidence="3" key="1">
    <citation type="submission" date="2023-03" db="EMBL/GenBank/DDBJ databases">
        <title>Massive genome expansion in bonnet fungi (Mycena s.s.) driven by repeated elements and novel gene families across ecological guilds.</title>
        <authorList>
            <consortium name="Lawrence Berkeley National Laboratory"/>
            <person name="Harder C.B."/>
            <person name="Miyauchi S."/>
            <person name="Viragh M."/>
            <person name="Kuo A."/>
            <person name="Thoen E."/>
            <person name="Andreopoulos B."/>
            <person name="Lu D."/>
            <person name="Skrede I."/>
            <person name="Drula E."/>
            <person name="Henrissat B."/>
            <person name="Morin E."/>
            <person name="Kohler A."/>
            <person name="Barry K."/>
            <person name="LaButti K."/>
            <person name="Morin E."/>
            <person name="Salamov A."/>
            <person name="Lipzen A."/>
            <person name="Mereny Z."/>
            <person name="Hegedus B."/>
            <person name="Baldrian P."/>
            <person name="Stursova M."/>
            <person name="Weitz H."/>
            <person name="Taylor A."/>
            <person name="Grigoriev I.V."/>
            <person name="Nagy L.G."/>
            <person name="Martin F."/>
            <person name="Kauserud H."/>
        </authorList>
    </citation>
    <scope>NUCLEOTIDE SEQUENCE</scope>
    <source>
        <strain evidence="3">CBHHK067</strain>
    </source>
</reference>
<evidence type="ECO:0000256" key="1">
    <source>
        <dbReference type="SAM" id="MobiDB-lite"/>
    </source>
</evidence>
<evidence type="ECO:0000256" key="2">
    <source>
        <dbReference type="SAM" id="Phobius"/>
    </source>
</evidence>
<proteinExistence type="predicted"/>
<keyword evidence="2" id="KW-0472">Membrane</keyword>
<keyword evidence="2" id="KW-0812">Transmembrane</keyword>
<keyword evidence="2" id="KW-1133">Transmembrane helix</keyword>